<dbReference type="InterPro" id="IPR036250">
    <property type="entry name" value="AcylCo_DH-like_C"/>
</dbReference>
<dbReference type="Gene3D" id="1.20.140.10">
    <property type="entry name" value="Butyryl-CoA Dehydrogenase, subunit A, domain 3"/>
    <property type="match status" value="1"/>
</dbReference>
<accession>A0A0U3H0F1</accession>
<dbReference type="STRING" id="1435377.SUSAZ_08120"/>
<evidence type="ECO:0000259" key="7">
    <source>
        <dbReference type="Pfam" id="PF02770"/>
    </source>
</evidence>
<dbReference type="GO" id="GO:0003995">
    <property type="term" value="F:acyl-CoA dehydrogenase activity"/>
    <property type="evidence" value="ECO:0007669"/>
    <property type="project" value="InterPro"/>
</dbReference>
<dbReference type="InterPro" id="IPR037069">
    <property type="entry name" value="AcylCoA_DH/ox_N_sf"/>
</dbReference>
<dbReference type="PaxDb" id="1435377-SUSAZ_08120"/>
<dbReference type="FunFam" id="1.20.140.10:FF:000012">
    <property type="entry name" value="Acyl-CoA dehydrogenase fadE12"/>
    <property type="match status" value="1"/>
</dbReference>
<dbReference type="InterPro" id="IPR013786">
    <property type="entry name" value="AcylCoA_DH/ox_N"/>
</dbReference>
<dbReference type="Gene3D" id="2.40.110.10">
    <property type="entry name" value="Butyryl-CoA Dehydrogenase, subunit A, domain 2"/>
    <property type="match status" value="1"/>
</dbReference>
<reference evidence="9 10" key="1">
    <citation type="submission" date="2015-12" db="EMBL/GenBank/DDBJ databases">
        <title>A stable core within a dynamic pangenome in Sulfolobus acidocaldarius.</title>
        <authorList>
            <person name="Anderson R."/>
            <person name="Kouris A."/>
            <person name="Seward C."/>
            <person name="Campbell K."/>
            <person name="Whitaker R."/>
        </authorList>
    </citation>
    <scope>NUCLEOTIDE SEQUENCE [LARGE SCALE GENOMIC DNA]</scope>
    <source>
        <strain evidence="9 10">NG05B_CO5_07</strain>
    </source>
</reference>
<evidence type="ECO:0000256" key="1">
    <source>
        <dbReference type="ARBA" id="ARBA00001974"/>
    </source>
</evidence>
<dbReference type="InterPro" id="IPR009075">
    <property type="entry name" value="AcylCo_DH/oxidase_C"/>
</dbReference>
<dbReference type="SUPFAM" id="SSF56645">
    <property type="entry name" value="Acyl-CoA dehydrogenase NM domain-like"/>
    <property type="match status" value="1"/>
</dbReference>
<protein>
    <submittedName>
        <fullName evidence="9">Acyl-CoA dehydrogenase</fullName>
    </submittedName>
</protein>
<dbReference type="GeneID" id="14552205"/>
<dbReference type="RefSeq" id="WP_011278521.1">
    <property type="nucleotide sequence ID" value="NZ_BHWZ01000004.1"/>
</dbReference>
<dbReference type="InterPro" id="IPR046373">
    <property type="entry name" value="Acyl-CoA_Oxase/DH_mid-dom_sf"/>
</dbReference>
<dbReference type="AlphaFoldDB" id="A0A0U3H0F1"/>
<evidence type="ECO:0000259" key="8">
    <source>
        <dbReference type="Pfam" id="PF02771"/>
    </source>
</evidence>
<evidence type="ECO:0000313" key="10">
    <source>
        <dbReference type="Proteomes" id="UP000060043"/>
    </source>
</evidence>
<dbReference type="InterPro" id="IPR006089">
    <property type="entry name" value="Acyl-CoA_DH_CS"/>
</dbReference>
<feature type="domain" description="Acyl-CoA dehydrogenase/oxidase N-terminal" evidence="8">
    <location>
        <begin position="8"/>
        <end position="116"/>
    </location>
</feature>
<dbReference type="Pfam" id="PF02770">
    <property type="entry name" value="Acyl-CoA_dh_M"/>
    <property type="match status" value="1"/>
</dbReference>
<organism evidence="9 10">
    <name type="scientific">Sulfolobus acidocaldarius</name>
    <dbReference type="NCBI Taxonomy" id="2285"/>
    <lineage>
        <taxon>Archaea</taxon>
        <taxon>Thermoproteota</taxon>
        <taxon>Thermoprotei</taxon>
        <taxon>Sulfolobales</taxon>
        <taxon>Sulfolobaceae</taxon>
        <taxon>Sulfolobus</taxon>
    </lineage>
</organism>
<dbReference type="Pfam" id="PF00441">
    <property type="entry name" value="Acyl-CoA_dh_1"/>
    <property type="match status" value="1"/>
</dbReference>
<dbReference type="Proteomes" id="UP000060043">
    <property type="component" value="Chromosome"/>
</dbReference>
<feature type="domain" description="Acyl-CoA oxidase/dehydrogenase middle" evidence="7">
    <location>
        <begin position="122"/>
        <end position="216"/>
    </location>
</feature>
<dbReference type="PANTHER" id="PTHR43884:SF12">
    <property type="entry name" value="ISOVALERYL-COA DEHYDROGENASE, MITOCHONDRIAL-RELATED"/>
    <property type="match status" value="1"/>
</dbReference>
<evidence type="ECO:0000259" key="6">
    <source>
        <dbReference type="Pfam" id="PF00441"/>
    </source>
</evidence>
<dbReference type="Pfam" id="PF02771">
    <property type="entry name" value="Acyl-CoA_dh_N"/>
    <property type="match status" value="1"/>
</dbReference>
<feature type="domain" description="Acyl-CoA dehydrogenase/oxidase C-terminal" evidence="6">
    <location>
        <begin position="232"/>
        <end position="368"/>
    </location>
</feature>
<dbReference type="PROSITE" id="PS00073">
    <property type="entry name" value="ACYL_COA_DH_2"/>
    <property type="match status" value="1"/>
</dbReference>
<dbReference type="InterPro" id="IPR006091">
    <property type="entry name" value="Acyl-CoA_Oxase/DH_mid-dom"/>
</dbReference>
<evidence type="ECO:0000256" key="3">
    <source>
        <dbReference type="ARBA" id="ARBA00022630"/>
    </source>
</evidence>
<proteinExistence type="inferred from homology"/>
<evidence type="ECO:0000256" key="5">
    <source>
        <dbReference type="RuleBase" id="RU362125"/>
    </source>
</evidence>
<name>A0A0U3H0F1_9CREN</name>
<sequence length="390" mass="44423">MLARVQDEEEKLILSTVNELMKKYDERYWLDKDLKREFPLDFLQEFSELGLGSVLIPKENGGAGKGLRLACEILYHVNVNGGNSYFIHGHYYNTTLLVKHAGKLIREKYFEGIVKGAKVLSLALTEPDVGSDSTRIKTLARKKDDRTYVINGHKIFISRLKYSDFMIVVARTIPYDVVERKTDGITLFLVDLRVSRDNIDMKEIKTMSNTSAFEVFLNNLEVPAENVIGEVNRGFYYLLDLLNAERFMIASEMIGNAEWFINKAVEYARNRVVFGKPIGSYQGVQFPIAKVYAELEAVKSYFNDGIEHFDKDKDSKLIGSYANISKYLATEIAWEAGNIAMDTYGGYGYAVDTGIERKLRETRLYKVAPVSQNLVLSYIANHILNLPKSY</sequence>
<dbReference type="GO" id="GO:0050660">
    <property type="term" value="F:flavin adenine dinucleotide binding"/>
    <property type="evidence" value="ECO:0007669"/>
    <property type="project" value="InterPro"/>
</dbReference>
<dbReference type="OMA" id="MMQKAAT"/>
<evidence type="ECO:0000256" key="2">
    <source>
        <dbReference type="ARBA" id="ARBA00009347"/>
    </source>
</evidence>
<keyword evidence="3 5" id="KW-0285">Flavoprotein</keyword>
<dbReference type="PANTHER" id="PTHR43884">
    <property type="entry name" value="ACYL-COA DEHYDROGENASE"/>
    <property type="match status" value="1"/>
</dbReference>
<dbReference type="CDD" id="cd00567">
    <property type="entry name" value="ACAD"/>
    <property type="match status" value="1"/>
</dbReference>
<gene>
    <name evidence="9" type="ORF">ATZ20_00975</name>
</gene>
<dbReference type="InterPro" id="IPR009100">
    <property type="entry name" value="AcylCoA_DH/oxidase_NM_dom_sf"/>
</dbReference>
<evidence type="ECO:0000256" key="4">
    <source>
        <dbReference type="ARBA" id="ARBA00022827"/>
    </source>
</evidence>
<comment type="similarity">
    <text evidence="2 5">Belongs to the acyl-CoA dehydrogenase family.</text>
</comment>
<dbReference type="OrthoDB" id="275197at2157"/>
<keyword evidence="4 5" id="KW-0274">FAD</keyword>
<dbReference type="SUPFAM" id="SSF47203">
    <property type="entry name" value="Acyl-CoA dehydrogenase C-terminal domain-like"/>
    <property type="match status" value="1"/>
</dbReference>
<dbReference type="Gene3D" id="1.10.540.10">
    <property type="entry name" value="Acyl-CoA dehydrogenase/oxidase, N-terminal domain"/>
    <property type="match status" value="1"/>
</dbReference>
<dbReference type="EMBL" id="CP013695">
    <property type="protein sequence ID" value="ALU30854.1"/>
    <property type="molecule type" value="Genomic_DNA"/>
</dbReference>
<keyword evidence="5" id="KW-0560">Oxidoreductase</keyword>
<comment type="cofactor">
    <cofactor evidence="1 5">
        <name>FAD</name>
        <dbReference type="ChEBI" id="CHEBI:57692"/>
    </cofactor>
</comment>
<evidence type="ECO:0000313" key="9">
    <source>
        <dbReference type="EMBL" id="ALU30854.1"/>
    </source>
</evidence>